<feature type="transmembrane region" description="Helical" evidence="5">
    <location>
        <begin position="230"/>
        <end position="256"/>
    </location>
</feature>
<feature type="compositionally biased region" description="Polar residues" evidence="4">
    <location>
        <begin position="362"/>
        <end position="376"/>
    </location>
</feature>
<dbReference type="Gene3D" id="4.10.400.10">
    <property type="entry name" value="Low-density Lipoprotein Receptor"/>
    <property type="match status" value="1"/>
</dbReference>
<keyword evidence="5" id="KW-0472">Membrane</keyword>
<evidence type="ECO:0000256" key="6">
    <source>
        <dbReference type="SAM" id="SignalP"/>
    </source>
</evidence>
<evidence type="ECO:0000256" key="4">
    <source>
        <dbReference type="SAM" id="MobiDB-lite"/>
    </source>
</evidence>
<dbReference type="CDD" id="cd00041">
    <property type="entry name" value="CUB"/>
    <property type="match status" value="1"/>
</dbReference>
<dbReference type="SUPFAM" id="SSF57424">
    <property type="entry name" value="LDL receptor-like module"/>
    <property type="match status" value="1"/>
</dbReference>
<evidence type="ECO:0000256" key="2">
    <source>
        <dbReference type="PROSITE-ProRule" id="PRU00059"/>
    </source>
</evidence>
<dbReference type="InterPro" id="IPR036055">
    <property type="entry name" value="LDL_receptor-like_sf"/>
</dbReference>
<feature type="compositionally biased region" description="Polar residues" evidence="4">
    <location>
        <begin position="306"/>
        <end position="319"/>
    </location>
</feature>
<keyword evidence="6" id="KW-0732">Signal</keyword>
<evidence type="ECO:0000259" key="7">
    <source>
        <dbReference type="PROSITE" id="PS01180"/>
    </source>
</evidence>
<keyword evidence="9" id="KW-1185">Reference proteome</keyword>
<dbReference type="EMBL" id="OV725078">
    <property type="protein sequence ID" value="CAH1394081.1"/>
    <property type="molecule type" value="Genomic_DNA"/>
</dbReference>
<organism evidence="8 9">
    <name type="scientific">Nezara viridula</name>
    <name type="common">Southern green stink bug</name>
    <name type="synonym">Cimex viridulus</name>
    <dbReference type="NCBI Taxonomy" id="85310"/>
    <lineage>
        <taxon>Eukaryota</taxon>
        <taxon>Metazoa</taxon>
        <taxon>Ecdysozoa</taxon>
        <taxon>Arthropoda</taxon>
        <taxon>Hexapoda</taxon>
        <taxon>Insecta</taxon>
        <taxon>Pterygota</taxon>
        <taxon>Neoptera</taxon>
        <taxon>Paraneoptera</taxon>
        <taxon>Hemiptera</taxon>
        <taxon>Heteroptera</taxon>
        <taxon>Panheteroptera</taxon>
        <taxon>Pentatomomorpha</taxon>
        <taxon>Pentatomoidea</taxon>
        <taxon>Pentatomidae</taxon>
        <taxon>Pentatominae</taxon>
        <taxon>Nezara</taxon>
    </lineage>
</organism>
<feature type="chain" id="PRO_5040130863" description="CUB domain-containing protein" evidence="6">
    <location>
        <begin position="18"/>
        <end position="376"/>
    </location>
</feature>
<feature type="compositionally biased region" description="Low complexity" evidence="4">
    <location>
        <begin position="342"/>
        <end position="361"/>
    </location>
</feature>
<name>A0A9P0H3D6_NEZVI</name>
<dbReference type="SMART" id="SM00042">
    <property type="entry name" value="CUB"/>
    <property type="match status" value="1"/>
</dbReference>
<feature type="domain" description="CUB" evidence="7">
    <location>
        <begin position="28"/>
        <end position="146"/>
    </location>
</feature>
<dbReference type="Pfam" id="PF00431">
    <property type="entry name" value="CUB"/>
    <property type="match status" value="1"/>
</dbReference>
<dbReference type="OrthoDB" id="9988974at2759"/>
<dbReference type="CDD" id="cd00112">
    <property type="entry name" value="LDLa"/>
    <property type="match status" value="1"/>
</dbReference>
<dbReference type="AlphaFoldDB" id="A0A9P0H3D6"/>
<dbReference type="InterPro" id="IPR002172">
    <property type="entry name" value="LDrepeatLR_classA_rpt"/>
</dbReference>
<accession>A0A9P0H3D6</accession>
<sequence>MASKILWFYQILSAITGSLFIDAKGNICGNRHLVQERGSINSPNYPHPYPNATNCSWTILSPPSSVLTLIVKDIDIEDDQGCISPPCCNNNVLILPQNDSTFTKKICGHNLTIKPIQVSHLETKIIFQASRNNVQSRGFSLSYNIENFNPGLCEPDQALCNSNSKHCFSPALERCDGIFNCPNGEDEAGCGILSHPVHLSNNCMSPSLWCEGNFICDGNNHQETCLKNSVISATIMGCLFCGLMLVIAMMCGLRLYTMHSDSSGYRFHLPAHIATRLSLTRYVSFPELIEDDFFHREPPPSYSIAVGQTSGNLESISTNRSHRTRSWRQRSLTPIKPPTPTPSSETSNQSSPSRDSITSSSYLSNDENLQLVNPEV</sequence>
<dbReference type="PROSITE" id="PS01180">
    <property type="entry name" value="CUB"/>
    <property type="match status" value="1"/>
</dbReference>
<feature type="signal peptide" evidence="6">
    <location>
        <begin position="1"/>
        <end position="17"/>
    </location>
</feature>
<keyword evidence="5" id="KW-1133">Transmembrane helix</keyword>
<dbReference type="InterPro" id="IPR000859">
    <property type="entry name" value="CUB_dom"/>
</dbReference>
<dbReference type="Gene3D" id="2.60.120.290">
    <property type="entry name" value="Spermadhesin, CUB domain"/>
    <property type="match status" value="1"/>
</dbReference>
<evidence type="ECO:0000256" key="3">
    <source>
        <dbReference type="PROSITE-ProRule" id="PRU00124"/>
    </source>
</evidence>
<keyword evidence="5" id="KW-0812">Transmembrane</keyword>
<protein>
    <recommendedName>
        <fullName evidence="7">CUB domain-containing protein</fullName>
    </recommendedName>
</protein>
<comment type="caution">
    <text evidence="3">Lacks conserved residue(s) required for the propagation of feature annotation.</text>
</comment>
<gene>
    <name evidence="8" type="ORF">NEZAVI_LOCUS4637</name>
</gene>
<dbReference type="InterPro" id="IPR035914">
    <property type="entry name" value="Sperma_CUB_dom_sf"/>
</dbReference>
<feature type="disulfide bond" evidence="2">
    <location>
        <begin position="28"/>
        <end position="55"/>
    </location>
</feature>
<evidence type="ECO:0000256" key="5">
    <source>
        <dbReference type="SAM" id="Phobius"/>
    </source>
</evidence>
<dbReference type="Proteomes" id="UP001152798">
    <property type="component" value="Chromosome 2"/>
</dbReference>
<dbReference type="PANTHER" id="PTHR46908:SF8">
    <property type="entry name" value="C-TYPE LECTIN DOMAIN-CONTAINING PROTEIN"/>
    <property type="match status" value="1"/>
</dbReference>
<feature type="disulfide bond" evidence="3">
    <location>
        <begin position="175"/>
        <end position="190"/>
    </location>
</feature>
<evidence type="ECO:0000256" key="1">
    <source>
        <dbReference type="ARBA" id="ARBA00023157"/>
    </source>
</evidence>
<proteinExistence type="predicted"/>
<dbReference type="SMART" id="SM00192">
    <property type="entry name" value="LDLa"/>
    <property type="match status" value="1"/>
</dbReference>
<evidence type="ECO:0000313" key="8">
    <source>
        <dbReference type="EMBL" id="CAH1394081.1"/>
    </source>
</evidence>
<feature type="region of interest" description="Disordered" evidence="4">
    <location>
        <begin position="302"/>
        <end position="376"/>
    </location>
</feature>
<dbReference type="SUPFAM" id="SSF49854">
    <property type="entry name" value="Spermadhesin, CUB domain"/>
    <property type="match status" value="1"/>
</dbReference>
<dbReference type="PROSITE" id="PS50068">
    <property type="entry name" value="LDLRA_2"/>
    <property type="match status" value="1"/>
</dbReference>
<evidence type="ECO:0000313" key="9">
    <source>
        <dbReference type="Proteomes" id="UP001152798"/>
    </source>
</evidence>
<dbReference type="InterPro" id="IPR052129">
    <property type="entry name" value="Spermadhesin-Link_domain"/>
</dbReference>
<dbReference type="PANTHER" id="PTHR46908">
    <property type="entry name" value="CUBILIN-LIKE PROTEIN"/>
    <property type="match status" value="1"/>
</dbReference>
<keyword evidence="1 3" id="KW-1015">Disulfide bond</keyword>
<reference evidence="8" key="1">
    <citation type="submission" date="2022-01" db="EMBL/GenBank/DDBJ databases">
        <authorList>
            <person name="King R."/>
        </authorList>
    </citation>
    <scope>NUCLEOTIDE SEQUENCE</scope>
</reference>